<sequence>MSVQMLIWIVLGLFVIYRIYLRFRRTFGWQELKHRRVRTMTIILSLVGLIFFAEGAMHPVSLVSDVAGIVLGTALAWYSSTVTAFEHRNGKVLYRSSAWIAGTVSLLFFVRLIYRMIDMVQSGYFQQGAQMSDRLAVMGSSWSAGLMLIMFAYYVTYNVILLNKQKGLQRS</sequence>
<dbReference type="Proteomes" id="UP000187172">
    <property type="component" value="Unassembled WGS sequence"/>
</dbReference>
<keyword evidence="1" id="KW-0472">Membrane</keyword>
<dbReference type="InterPro" id="IPR058247">
    <property type="entry name" value="DUF1453"/>
</dbReference>
<keyword evidence="3" id="KW-1185">Reference proteome</keyword>
<evidence type="ECO:0000256" key="1">
    <source>
        <dbReference type="SAM" id="Phobius"/>
    </source>
</evidence>
<protein>
    <recommendedName>
        <fullName evidence="4">DUF1453 domain-containing protein</fullName>
    </recommendedName>
</protein>
<reference evidence="2 3" key="1">
    <citation type="submission" date="2016-11" db="EMBL/GenBank/DDBJ databases">
        <title>Paenibacillus species isolates.</title>
        <authorList>
            <person name="Beno S.M."/>
        </authorList>
    </citation>
    <scope>NUCLEOTIDE SEQUENCE [LARGE SCALE GENOMIC DNA]</scope>
    <source>
        <strain evidence="2 3">FSL R5-0378</strain>
    </source>
</reference>
<comment type="caution">
    <text evidence="2">The sequence shown here is derived from an EMBL/GenBank/DDBJ whole genome shotgun (WGS) entry which is preliminary data.</text>
</comment>
<feature type="transmembrane region" description="Helical" evidence="1">
    <location>
        <begin position="97"/>
        <end position="117"/>
    </location>
</feature>
<dbReference type="EMBL" id="MRTP01000001">
    <property type="protein sequence ID" value="OMF57911.1"/>
    <property type="molecule type" value="Genomic_DNA"/>
</dbReference>
<gene>
    <name evidence="2" type="ORF">BK138_04855</name>
</gene>
<feature type="transmembrane region" description="Helical" evidence="1">
    <location>
        <begin position="6"/>
        <end position="21"/>
    </location>
</feature>
<keyword evidence="1" id="KW-1133">Transmembrane helix</keyword>
<feature type="transmembrane region" description="Helical" evidence="1">
    <location>
        <begin position="66"/>
        <end position="85"/>
    </location>
</feature>
<dbReference type="RefSeq" id="WP_076166661.1">
    <property type="nucleotide sequence ID" value="NZ_MRTP01000001.1"/>
</dbReference>
<feature type="transmembrane region" description="Helical" evidence="1">
    <location>
        <begin position="42"/>
        <end position="60"/>
    </location>
</feature>
<organism evidence="2 3">
    <name type="scientific">Paenibacillus rhizosphaerae</name>
    <dbReference type="NCBI Taxonomy" id="297318"/>
    <lineage>
        <taxon>Bacteria</taxon>
        <taxon>Bacillati</taxon>
        <taxon>Bacillota</taxon>
        <taxon>Bacilli</taxon>
        <taxon>Bacillales</taxon>
        <taxon>Paenibacillaceae</taxon>
        <taxon>Paenibacillus</taxon>
    </lineage>
</organism>
<evidence type="ECO:0008006" key="4">
    <source>
        <dbReference type="Google" id="ProtNLM"/>
    </source>
</evidence>
<dbReference type="AlphaFoldDB" id="A0A1R1F1L8"/>
<accession>A0A1R1F1L8</accession>
<feature type="transmembrane region" description="Helical" evidence="1">
    <location>
        <begin position="137"/>
        <end position="162"/>
    </location>
</feature>
<proteinExistence type="predicted"/>
<dbReference type="Pfam" id="PF07301">
    <property type="entry name" value="DUF1453"/>
    <property type="match status" value="1"/>
</dbReference>
<name>A0A1R1F1L8_9BACL</name>
<evidence type="ECO:0000313" key="3">
    <source>
        <dbReference type="Proteomes" id="UP000187172"/>
    </source>
</evidence>
<keyword evidence="1" id="KW-0812">Transmembrane</keyword>
<evidence type="ECO:0000313" key="2">
    <source>
        <dbReference type="EMBL" id="OMF57911.1"/>
    </source>
</evidence>